<reference evidence="1 2" key="1">
    <citation type="submission" date="2019-02" db="EMBL/GenBank/DDBJ databases">
        <title>Deep-cultivation of Planctomycetes and their phenomic and genomic characterization uncovers novel biology.</title>
        <authorList>
            <person name="Wiegand S."/>
            <person name="Jogler M."/>
            <person name="Boedeker C."/>
            <person name="Pinto D."/>
            <person name="Vollmers J."/>
            <person name="Rivas-Marin E."/>
            <person name="Kohn T."/>
            <person name="Peeters S.H."/>
            <person name="Heuer A."/>
            <person name="Rast P."/>
            <person name="Oberbeckmann S."/>
            <person name="Bunk B."/>
            <person name="Jeske O."/>
            <person name="Meyerdierks A."/>
            <person name="Storesund J.E."/>
            <person name="Kallscheuer N."/>
            <person name="Luecker S."/>
            <person name="Lage O.M."/>
            <person name="Pohl T."/>
            <person name="Merkel B.J."/>
            <person name="Hornburger P."/>
            <person name="Mueller R.-W."/>
            <person name="Bruemmer F."/>
            <person name="Labrenz M."/>
            <person name="Spormann A.M."/>
            <person name="Op den Camp H."/>
            <person name="Overmann J."/>
            <person name="Amann R."/>
            <person name="Jetten M.S.M."/>
            <person name="Mascher T."/>
            <person name="Medema M.H."/>
            <person name="Devos D.P."/>
            <person name="Kaster A.-K."/>
            <person name="Ovreas L."/>
            <person name="Rohde M."/>
            <person name="Galperin M.Y."/>
            <person name="Jogler C."/>
        </authorList>
    </citation>
    <scope>NUCLEOTIDE SEQUENCE [LARGE SCALE GENOMIC DNA]</scope>
    <source>
        <strain evidence="1 2">Pan181</strain>
    </source>
</reference>
<organism evidence="1 2">
    <name type="scientific">Aeoliella mucimassa</name>
    <dbReference type="NCBI Taxonomy" id="2527972"/>
    <lineage>
        <taxon>Bacteria</taxon>
        <taxon>Pseudomonadati</taxon>
        <taxon>Planctomycetota</taxon>
        <taxon>Planctomycetia</taxon>
        <taxon>Pirellulales</taxon>
        <taxon>Lacipirellulaceae</taxon>
        <taxon>Aeoliella</taxon>
    </lineage>
</organism>
<dbReference type="AlphaFoldDB" id="A0A518AS11"/>
<gene>
    <name evidence="1" type="ORF">Pan181_37280</name>
</gene>
<sequence length="44" mass="4590">MTDLFSACTSWRTAIVSLGLPGGQGVGDYGKYSSFSAMQPGSEE</sequence>
<dbReference type="EMBL" id="CP036278">
    <property type="protein sequence ID" value="QDU57511.1"/>
    <property type="molecule type" value="Genomic_DNA"/>
</dbReference>
<name>A0A518AS11_9BACT</name>
<protein>
    <submittedName>
        <fullName evidence="1">Uncharacterized protein</fullName>
    </submittedName>
</protein>
<proteinExistence type="predicted"/>
<evidence type="ECO:0000313" key="1">
    <source>
        <dbReference type="EMBL" id="QDU57511.1"/>
    </source>
</evidence>
<accession>A0A518AS11</accession>
<dbReference type="Proteomes" id="UP000315750">
    <property type="component" value="Chromosome"/>
</dbReference>
<dbReference type="KEGG" id="amuc:Pan181_37280"/>
<keyword evidence="2" id="KW-1185">Reference proteome</keyword>
<evidence type="ECO:0000313" key="2">
    <source>
        <dbReference type="Proteomes" id="UP000315750"/>
    </source>
</evidence>